<protein>
    <submittedName>
        <fullName evidence="2">Uncharacterized protein</fullName>
    </submittedName>
</protein>
<organism evidence="2 3">
    <name type="scientific">Cronobacter turicensis (strain DSM 18703 / CCUG 55852 / LMG 23827 / z3032)</name>
    <dbReference type="NCBI Taxonomy" id="693216"/>
    <lineage>
        <taxon>Bacteria</taxon>
        <taxon>Pseudomonadati</taxon>
        <taxon>Pseudomonadota</taxon>
        <taxon>Gammaproteobacteria</taxon>
        <taxon>Enterobacterales</taxon>
        <taxon>Enterobacteriaceae</taxon>
        <taxon>Cronobacter</taxon>
    </lineage>
</organism>
<dbReference type="KEGG" id="ctu:CTU_17900"/>
<keyword evidence="1" id="KW-1133">Transmembrane helix</keyword>
<keyword evidence="1" id="KW-0472">Membrane</keyword>
<sequence>MSRCKDFWIKKPSILLAHLPIFFILLLRFYVKLALLV</sequence>
<keyword evidence="3" id="KW-1185">Reference proteome</keyword>
<dbReference type="Proteomes" id="UP000002069">
    <property type="component" value="Chromosome"/>
</dbReference>
<evidence type="ECO:0000313" key="3">
    <source>
        <dbReference type="Proteomes" id="UP000002069"/>
    </source>
</evidence>
<keyword evidence="1" id="KW-0812">Transmembrane</keyword>
<evidence type="ECO:0000256" key="1">
    <source>
        <dbReference type="SAM" id="Phobius"/>
    </source>
</evidence>
<name>C9Y1V0_CROTZ</name>
<accession>C9Y1V0</accession>
<evidence type="ECO:0000313" key="2">
    <source>
        <dbReference type="EMBL" id="CBA30186.1"/>
    </source>
</evidence>
<dbReference type="PATRIC" id="fig|693216.3.peg.1698"/>
<dbReference type="EMBL" id="FN543093">
    <property type="protein sequence ID" value="CBA30186.1"/>
    <property type="molecule type" value="Genomic_DNA"/>
</dbReference>
<feature type="transmembrane region" description="Helical" evidence="1">
    <location>
        <begin position="12"/>
        <end position="31"/>
    </location>
</feature>
<reference evidence="2 3" key="1">
    <citation type="journal article" date="2010" name="J. Bacteriol.">
        <title>Complete Genome Sequence of Cronobacter turicensis LMG 23827, a foodborne pathogen causing deaths in neonates.</title>
        <authorList>
            <person name="Stephan R."/>
            <person name="Lehner A."/>
            <person name="Tischler P."/>
            <person name="Rattei T."/>
        </authorList>
    </citation>
    <scope>NUCLEOTIDE SEQUENCE [LARGE SCALE GENOMIC DNA]</scope>
    <source>
        <strain evidence="3">DSM 18703 / CCUG 55852 / LMG 23827 / z3032</strain>
    </source>
</reference>
<dbReference type="AlphaFoldDB" id="C9Y1V0"/>
<proteinExistence type="predicted"/>
<dbReference type="HOGENOM" id="CLU_3348618_0_0_6"/>
<reference evidence="3" key="2">
    <citation type="journal article" date="2011" name="J. Bacteriol.">
        <title>Complete genome sequence of Cronobacter turicensis LMG 23827, a food-borne pathogen causing deaths in neonates.</title>
        <authorList>
            <person name="Stephan R."/>
            <person name="Lehner A."/>
            <person name="Tischler P."/>
            <person name="Rattei T."/>
        </authorList>
    </citation>
    <scope>NUCLEOTIDE SEQUENCE [LARGE SCALE GENOMIC DNA]</scope>
    <source>
        <strain evidence="3">DSM 18703 / CCUG 55852 / LMG 23827 / z3032</strain>
    </source>
</reference>
<gene>
    <name evidence="2" type="ordered locus">Ctu_17900</name>
</gene>